<dbReference type="EMBL" id="CP032050">
    <property type="protein sequence ID" value="AYN69651.1"/>
    <property type="molecule type" value="Genomic_DNA"/>
</dbReference>
<evidence type="ECO:0000313" key="2">
    <source>
        <dbReference type="EMBL" id="AYN69651.1"/>
    </source>
</evidence>
<proteinExistence type="predicted"/>
<dbReference type="Proteomes" id="UP000276309">
    <property type="component" value="Chromosome"/>
</dbReference>
<evidence type="ECO:0000256" key="1">
    <source>
        <dbReference type="SAM" id="Phobius"/>
    </source>
</evidence>
<dbReference type="AlphaFoldDB" id="A0A3G2LBS8"/>
<gene>
    <name evidence="2" type="ORF">D1013_06965</name>
</gene>
<feature type="transmembrane region" description="Helical" evidence="1">
    <location>
        <begin position="248"/>
        <end position="266"/>
    </location>
</feature>
<dbReference type="RefSeq" id="WP_121850642.1">
    <property type="nucleotide sequence ID" value="NZ_CP032050.1"/>
</dbReference>
<accession>A0A3G2LBS8</accession>
<feature type="transmembrane region" description="Helical" evidence="1">
    <location>
        <begin position="188"/>
        <end position="210"/>
    </location>
</feature>
<feature type="transmembrane region" description="Helical" evidence="1">
    <location>
        <begin position="152"/>
        <end position="168"/>
    </location>
</feature>
<keyword evidence="1" id="KW-0812">Transmembrane</keyword>
<keyword evidence="1" id="KW-1133">Transmembrane helix</keyword>
<feature type="transmembrane region" description="Helical" evidence="1">
    <location>
        <begin position="35"/>
        <end position="55"/>
    </location>
</feature>
<keyword evidence="1" id="KW-0472">Membrane</keyword>
<evidence type="ECO:0008006" key="4">
    <source>
        <dbReference type="Google" id="ProtNLM"/>
    </source>
</evidence>
<feature type="transmembrane region" description="Helical" evidence="1">
    <location>
        <begin position="75"/>
        <end position="103"/>
    </location>
</feature>
<feature type="transmembrane region" description="Helical" evidence="1">
    <location>
        <begin position="124"/>
        <end position="146"/>
    </location>
</feature>
<keyword evidence="3" id="KW-1185">Reference proteome</keyword>
<dbReference type="KEGG" id="emar:D1013_06965"/>
<evidence type="ECO:0000313" key="3">
    <source>
        <dbReference type="Proteomes" id="UP000276309"/>
    </source>
</evidence>
<protein>
    <recommendedName>
        <fullName evidence="4">Glycerophosphoryl diester phosphodiesterase membrane domain-containing protein</fullName>
    </recommendedName>
</protein>
<reference evidence="2 3" key="1">
    <citation type="submission" date="2018-08" db="EMBL/GenBank/DDBJ databases">
        <title>The reduced genetic potential of extracellular carbohydrate catabolism in Euzebyella marina RN62, a Flavobacteriia bacterium isolated from the hadal water.</title>
        <authorList>
            <person name="Xue C."/>
        </authorList>
    </citation>
    <scope>NUCLEOTIDE SEQUENCE [LARGE SCALE GENOMIC DNA]</scope>
    <source>
        <strain evidence="2 3">RN62</strain>
    </source>
</reference>
<name>A0A3G2LBS8_9FLAO</name>
<organism evidence="2 3">
    <name type="scientific">Euzebyella marina</name>
    <dbReference type="NCBI Taxonomy" id="1761453"/>
    <lineage>
        <taxon>Bacteria</taxon>
        <taxon>Pseudomonadati</taxon>
        <taxon>Bacteroidota</taxon>
        <taxon>Flavobacteriia</taxon>
        <taxon>Flavobacteriales</taxon>
        <taxon>Flavobacteriaceae</taxon>
        <taxon>Euzebyella</taxon>
    </lineage>
</organism>
<sequence length="288" mass="32360">MKQFIEFKKQRELGEILSDTFAFLRAEFKPFFTTFFKIIGPYLLVMLICYGLYMYQFGDFFSFSMQGSSDATNAILLFVVGAAFVLSLIATYVMSQATTLFYIQSYSDHQGQTNFDEIKKNVYGSFWQFIGLGILVGICVGVGFMFCIIPGVYLYVPLVLTFSIMVFSRKSVSDAFSYSFTLVKDNWWATFAALFVVGIIVTVASYAFAIPSTIYTYAKMGIFSGEVDAENFGVGDPISIFLRSLSTLAQFLLNIISVVASVLIYFDLNEKKNFTGTYERIKNLGGTE</sequence>
<dbReference type="OrthoDB" id="1049480at2"/>